<dbReference type="GO" id="GO:0046983">
    <property type="term" value="F:protein dimerization activity"/>
    <property type="evidence" value="ECO:0007669"/>
    <property type="project" value="InterPro"/>
</dbReference>
<dbReference type="Pfam" id="PF07730">
    <property type="entry name" value="HisKA_3"/>
    <property type="match status" value="1"/>
</dbReference>
<name>A0A6N9NJ80_9FLAO</name>
<sequence length="578" mass="66625">MDSLLIENRNLNDLVFKLSGYNYIIVDRNLSIVSTNKLEFEYFPIYKAFFDSDEEKSSLLGCKLALQPYIDATFEGVFDVTEVNGINLFFIPVQFHKYIIVCSTRVVKKRERSRISDKQFTAESSFEVIFTLDKRGLVLQQLGVNEYIAPQDKSGEYFLSFFDSEYWVHIEQAINRVSNGGEIEHLNLAKDVDGLVLFFKGTLLLNHQQELILILRDDTDRQGKEFELNLKNKAIENSPIGTYVIDYENQYFLYANNAYYDIIGFSSSQILGGEISLFDEPYSELFFVGESQKKMERAYIDSIKNKTRFEGIFLCRRMNGEEYWNSMVSIPVYDEELNKTIFVGIVQDVTERRKTNELLMSAIINTQESERSRFAQDLHDGLGQKLLAAKMNLLAMTGDLDEDTKVGMLHTKSVDLLMNAIHETRSISHSLMSNTLKRYGLSDAINEMIRSFVNLRDVTIRVENEVSKIRFDHDLEIGVYRIVQELFNNTLKHSKATEIRIKIKKLTENLLFVLYKDNGVGFNLAKLEANKKTGIGIQNIKSRVVFLGGQFLIEAAEDRGCLYTLYLPINRNQDEKED</sequence>
<dbReference type="CDD" id="cd00130">
    <property type="entry name" value="PAS"/>
    <property type="match status" value="1"/>
</dbReference>
<dbReference type="InterPro" id="IPR001610">
    <property type="entry name" value="PAC"/>
</dbReference>
<gene>
    <name evidence="12" type="ORF">GQN54_11480</name>
</gene>
<keyword evidence="13" id="KW-1185">Reference proteome</keyword>
<protein>
    <recommendedName>
        <fullName evidence="2">histidine kinase</fullName>
        <ecNumber evidence="2">2.7.13.3</ecNumber>
    </recommendedName>
</protein>
<evidence type="ECO:0000259" key="9">
    <source>
        <dbReference type="PROSITE" id="PS50109"/>
    </source>
</evidence>
<dbReference type="InterPro" id="IPR000700">
    <property type="entry name" value="PAS-assoc_C"/>
</dbReference>
<evidence type="ECO:0000313" key="13">
    <source>
        <dbReference type="Proteomes" id="UP000470771"/>
    </source>
</evidence>
<feature type="domain" description="PAS" evidence="10">
    <location>
        <begin position="227"/>
        <end position="272"/>
    </location>
</feature>
<comment type="caution">
    <text evidence="12">The sequence shown here is derived from an EMBL/GenBank/DDBJ whole genome shotgun (WGS) entry which is preliminary data.</text>
</comment>
<dbReference type="GO" id="GO:0005524">
    <property type="term" value="F:ATP binding"/>
    <property type="evidence" value="ECO:0007669"/>
    <property type="project" value="UniProtKB-KW"/>
</dbReference>
<dbReference type="PROSITE" id="PS50113">
    <property type="entry name" value="PAC"/>
    <property type="match status" value="1"/>
</dbReference>
<dbReference type="NCBIfam" id="TIGR00229">
    <property type="entry name" value="sensory_box"/>
    <property type="match status" value="1"/>
</dbReference>
<dbReference type="Pfam" id="PF13426">
    <property type="entry name" value="PAS_9"/>
    <property type="match status" value="1"/>
</dbReference>
<keyword evidence="6" id="KW-0418">Kinase</keyword>
<dbReference type="Gene3D" id="3.30.450.20">
    <property type="entry name" value="PAS domain"/>
    <property type="match status" value="1"/>
</dbReference>
<dbReference type="PROSITE" id="PS50109">
    <property type="entry name" value="HIS_KIN"/>
    <property type="match status" value="1"/>
</dbReference>
<evidence type="ECO:0000256" key="7">
    <source>
        <dbReference type="ARBA" id="ARBA00022840"/>
    </source>
</evidence>
<dbReference type="SUPFAM" id="SSF55785">
    <property type="entry name" value="PYP-like sensor domain (PAS domain)"/>
    <property type="match status" value="1"/>
</dbReference>
<proteinExistence type="predicted"/>
<dbReference type="GO" id="GO:0016020">
    <property type="term" value="C:membrane"/>
    <property type="evidence" value="ECO:0007669"/>
    <property type="project" value="InterPro"/>
</dbReference>
<dbReference type="PROSITE" id="PS50112">
    <property type="entry name" value="PAS"/>
    <property type="match status" value="1"/>
</dbReference>
<evidence type="ECO:0000313" key="12">
    <source>
        <dbReference type="EMBL" id="NBG66736.1"/>
    </source>
</evidence>
<evidence type="ECO:0000256" key="3">
    <source>
        <dbReference type="ARBA" id="ARBA00022553"/>
    </source>
</evidence>
<evidence type="ECO:0000256" key="5">
    <source>
        <dbReference type="ARBA" id="ARBA00022741"/>
    </source>
</evidence>
<evidence type="ECO:0000256" key="8">
    <source>
        <dbReference type="ARBA" id="ARBA00023012"/>
    </source>
</evidence>
<evidence type="ECO:0000256" key="1">
    <source>
        <dbReference type="ARBA" id="ARBA00000085"/>
    </source>
</evidence>
<dbReference type="SMART" id="SM00387">
    <property type="entry name" value="HATPase_c"/>
    <property type="match status" value="1"/>
</dbReference>
<reference evidence="12 13" key="1">
    <citation type="submission" date="2019-12" db="EMBL/GenBank/DDBJ databases">
        <authorList>
            <person name="Zhao J."/>
        </authorList>
    </citation>
    <scope>NUCLEOTIDE SEQUENCE [LARGE SCALE GENOMIC DNA]</scope>
    <source>
        <strain evidence="12 13">S-15</strain>
    </source>
</reference>
<dbReference type="Gene3D" id="3.30.565.10">
    <property type="entry name" value="Histidine kinase-like ATPase, C-terminal domain"/>
    <property type="match status" value="1"/>
</dbReference>
<feature type="domain" description="Histidine kinase" evidence="9">
    <location>
        <begin position="479"/>
        <end position="571"/>
    </location>
</feature>
<keyword evidence="3" id="KW-0597">Phosphoprotein</keyword>
<dbReference type="EC" id="2.7.13.3" evidence="2"/>
<dbReference type="EMBL" id="WWNE01000009">
    <property type="protein sequence ID" value="NBG66736.1"/>
    <property type="molecule type" value="Genomic_DNA"/>
</dbReference>
<accession>A0A6N9NJ80</accession>
<dbReference type="InterPro" id="IPR036890">
    <property type="entry name" value="HATPase_C_sf"/>
</dbReference>
<dbReference type="InterPro" id="IPR003594">
    <property type="entry name" value="HATPase_dom"/>
</dbReference>
<keyword evidence="8" id="KW-0902">Two-component regulatory system</keyword>
<dbReference type="PANTHER" id="PTHR24421">
    <property type="entry name" value="NITRATE/NITRITE SENSOR PROTEIN NARX-RELATED"/>
    <property type="match status" value="1"/>
</dbReference>
<evidence type="ECO:0000256" key="2">
    <source>
        <dbReference type="ARBA" id="ARBA00012438"/>
    </source>
</evidence>
<dbReference type="Gene3D" id="1.20.5.1930">
    <property type="match status" value="1"/>
</dbReference>
<dbReference type="CDD" id="cd16917">
    <property type="entry name" value="HATPase_UhpB-NarQ-NarX-like"/>
    <property type="match status" value="1"/>
</dbReference>
<keyword evidence="4" id="KW-0808">Transferase</keyword>
<dbReference type="InterPro" id="IPR000014">
    <property type="entry name" value="PAS"/>
</dbReference>
<dbReference type="InterPro" id="IPR005467">
    <property type="entry name" value="His_kinase_dom"/>
</dbReference>
<keyword evidence="5" id="KW-0547">Nucleotide-binding</keyword>
<dbReference type="PANTHER" id="PTHR24421:SF10">
    <property type="entry name" value="NITRATE_NITRITE SENSOR PROTEIN NARQ"/>
    <property type="match status" value="1"/>
</dbReference>
<evidence type="ECO:0000256" key="6">
    <source>
        <dbReference type="ARBA" id="ARBA00022777"/>
    </source>
</evidence>
<dbReference type="Pfam" id="PF02518">
    <property type="entry name" value="HATPase_c"/>
    <property type="match status" value="1"/>
</dbReference>
<dbReference type="GO" id="GO:0000155">
    <property type="term" value="F:phosphorelay sensor kinase activity"/>
    <property type="evidence" value="ECO:0007669"/>
    <property type="project" value="InterPro"/>
</dbReference>
<evidence type="ECO:0000256" key="4">
    <source>
        <dbReference type="ARBA" id="ARBA00022679"/>
    </source>
</evidence>
<evidence type="ECO:0000259" key="11">
    <source>
        <dbReference type="PROSITE" id="PS50113"/>
    </source>
</evidence>
<dbReference type="AlphaFoldDB" id="A0A6N9NJ80"/>
<dbReference type="SUPFAM" id="SSF55874">
    <property type="entry name" value="ATPase domain of HSP90 chaperone/DNA topoisomerase II/histidine kinase"/>
    <property type="match status" value="1"/>
</dbReference>
<evidence type="ECO:0000259" key="10">
    <source>
        <dbReference type="PROSITE" id="PS50112"/>
    </source>
</evidence>
<comment type="catalytic activity">
    <reaction evidence="1">
        <text>ATP + protein L-histidine = ADP + protein N-phospho-L-histidine.</text>
        <dbReference type="EC" id="2.7.13.3"/>
    </reaction>
</comment>
<dbReference type="Proteomes" id="UP000470771">
    <property type="component" value="Unassembled WGS sequence"/>
</dbReference>
<dbReference type="SMART" id="SM00086">
    <property type="entry name" value="PAC"/>
    <property type="match status" value="2"/>
</dbReference>
<organism evidence="12 13">
    <name type="scientific">Acidiluteibacter ferrifornacis</name>
    <dbReference type="NCBI Taxonomy" id="2692424"/>
    <lineage>
        <taxon>Bacteria</taxon>
        <taxon>Pseudomonadati</taxon>
        <taxon>Bacteroidota</taxon>
        <taxon>Flavobacteriia</taxon>
        <taxon>Flavobacteriales</taxon>
        <taxon>Cryomorphaceae</taxon>
        <taxon>Acidiluteibacter</taxon>
    </lineage>
</organism>
<dbReference type="InterPro" id="IPR050482">
    <property type="entry name" value="Sensor_HK_TwoCompSys"/>
</dbReference>
<feature type="domain" description="PAC" evidence="11">
    <location>
        <begin position="307"/>
        <end position="361"/>
    </location>
</feature>
<keyword evidence="7" id="KW-0067">ATP-binding</keyword>
<dbReference type="InterPro" id="IPR011712">
    <property type="entry name" value="Sig_transdc_His_kin_sub3_dim/P"/>
</dbReference>
<dbReference type="RefSeq" id="WP_160633694.1">
    <property type="nucleotide sequence ID" value="NZ_WWNE01000009.1"/>
</dbReference>
<dbReference type="InterPro" id="IPR035965">
    <property type="entry name" value="PAS-like_dom_sf"/>
</dbReference>